<evidence type="ECO:0000313" key="2">
    <source>
        <dbReference type="EMBL" id="OAD54221.1"/>
    </source>
</evidence>
<protein>
    <submittedName>
        <fullName evidence="2">Uncharacterized protein</fullName>
    </submittedName>
</protein>
<dbReference type="Proteomes" id="UP000250275">
    <property type="component" value="Unassembled WGS sequence"/>
</dbReference>
<proteinExistence type="predicted"/>
<sequence length="299" mass="33367">MLAEDRRGESRVSSGVGCAFASRTPVVEWSGCGDAYKVPGVAVPQLAVVALYSLVSCTWTNARNEEAVGNLAVDRRRSCAVVKCSHARCDCPERPCRHSVASGGTRYRVQSSSPTFSQASQVNQQQQQQQQHQQQPCECAERVNCSHTGGECECGEEAKPCSHTVKQRRSRRTCDCSGSGSQPCTHKSQHEGRIKRVKCRVKRAGCAMARCTAELAMLHLHWGLATECAPCRPRALTRRLCRRQQSDNELYRSNSFKFERFERSKDECATPLRKQVSDFSCLIRSTEQPRVVWQGSAFF</sequence>
<feature type="compositionally biased region" description="Polar residues" evidence="1">
    <location>
        <begin position="108"/>
        <end position="117"/>
    </location>
</feature>
<evidence type="ECO:0000313" key="3">
    <source>
        <dbReference type="Proteomes" id="UP000250275"/>
    </source>
</evidence>
<evidence type="ECO:0000256" key="1">
    <source>
        <dbReference type="SAM" id="MobiDB-lite"/>
    </source>
</evidence>
<organism evidence="2 3">
    <name type="scientific">Eufriesea mexicana</name>
    <dbReference type="NCBI Taxonomy" id="516756"/>
    <lineage>
        <taxon>Eukaryota</taxon>
        <taxon>Metazoa</taxon>
        <taxon>Ecdysozoa</taxon>
        <taxon>Arthropoda</taxon>
        <taxon>Hexapoda</taxon>
        <taxon>Insecta</taxon>
        <taxon>Pterygota</taxon>
        <taxon>Neoptera</taxon>
        <taxon>Endopterygota</taxon>
        <taxon>Hymenoptera</taxon>
        <taxon>Apocrita</taxon>
        <taxon>Aculeata</taxon>
        <taxon>Apoidea</taxon>
        <taxon>Anthophila</taxon>
        <taxon>Apidae</taxon>
        <taxon>Eufriesea</taxon>
    </lineage>
</organism>
<feature type="region of interest" description="Disordered" evidence="1">
    <location>
        <begin position="107"/>
        <end position="127"/>
    </location>
</feature>
<dbReference type="AlphaFoldDB" id="A0A310S7Y6"/>
<feature type="compositionally biased region" description="Low complexity" evidence="1">
    <location>
        <begin position="118"/>
        <end position="127"/>
    </location>
</feature>
<keyword evidence="3" id="KW-1185">Reference proteome</keyword>
<name>A0A310S7Y6_9HYME</name>
<reference evidence="2 3" key="1">
    <citation type="submission" date="2015-07" db="EMBL/GenBank/DDBJ databases">
        <title>The genome of Eufriesea mexicana.</title>
        <authorList>
            <person name="Pan H."/>
            <person name="Kapheim K."/>
        </authorList>
    </citation>
    <scope>NUCLEOTIDE SEQUENCE [LARGE SCALE GENOMIC DNA]</scope>
    <source>
        <strain evidence="2">0111107269</strain>
        <tissue evidence="2">Whole body</tissue>
    </source>
</reference>
<accession>A0A310S7Y6</accession>
<dbReference type="EMBL" id="KQ764919">
    <property type="protein sequence ID" value="OAD54221.1"/>
    <property type="molecule type" value="Genomic_DNA"/>
</dbReference>
<gene>
    <name evidence="2" type="ORF">WN48_08185</name>
</gene>